<accession>A0A9X1Y7X4</accession>
<sequence length="217" mass="23001">MADIFDEVEEDLRAERAKRILRRYGWAVLALLLLVLAGLAGWQVWQGRRTQGAEAGAEAFLAATRETEAQGADLRAAADRFATLAGTATEGYRILAGLRAAALKDETGQHEAALALYERLAGDADADPLYRELASLMWVVHSLDTGDPAALEARLAPLTRADGPWRASAQEAAALVAIRRGDTASARRTLQALSGDVTAPAGVRDRAGKLLSGLEGG</sequence>
<dbReference type="EMBL" id="JALPRX010000038">
    <property type="protein sequence ID" value="MCK8784747.1"/>
    <property type="molecule type" value="Genomic_DNA"/>
</dbReference>
<evidence type="ECO:0000256" key="1">
    <source>
        <dbReference type="SAM" id="Phobius"/>
    </source>
</evidence>
<keyword evidence="4" id="KW-1185">Reference proteome</keyword>
<dbReference type="Proteomes" id="UP001139516">
    <property type="component" value="Unassembled WGS sequence"/>
</dbReference>
<gene>
    <name evidence="3" type="ORF">M0638_10170</name>
</gene>
<dbReference type="Pfam" id="PF09976">
    <property type="entry name" value="TPR_21"/>
    <property type="match status" value="1"/>
</dbReference>
<evidence type="ECO:0000313" key="3">
    <source>
        <dbReference type="EMBL" id="MCK8784747.1"/>
    </source>
</evidence>
<comment type="caution">
    <text evidence="3">The sequence shown here is derived from an EMBL/GenBank/DDBJ whole genome shotgun (WGS) entry which is preliminary data.</text>
</comment>
<feature type="transmembrane region" description="Helical" evidence="1">
    <location>
        <begin position="24"/>
        <end position="45"/>
    </location>
</feature>
<name>A0A9X1Y7X4_9PROT</name>
<protein>
    <submittedName>
        <fullName evidence="3">Tetratricopeptide repeat protein</fullName>
    </submittedName>
</protein>
<dbReference type="InterPro" id="IPR018704">
    <property type="entry name" value="SecYEG/CpoB_TPR"/>
</dbReference>
<feature type="domain" description="Ancillary SecYEG translocon subunit/Cell division coordinator CpoB TPR" evidence="2">
    <location>
        <begin position="19"/>
        <end position="191"/>
    </location>
</feature>
<evidence type="ECO:0000259" key="2">
    <source>
        <dbReference type="Pfam" id="PF09976"/>
    </source>
</evidence>
<organism evidence="3 4">
    <name type="scientific">Roseomonas acroporae</name>
    <dbReference type="NCBI Taxonomy" id="2937791"/>
    <lineage>
        <taxon>Bacteria</taxon>
        <taxon>Pseudomonadati</taxon>
        <taxon>Pseudomonadota</taxon>
        <taxon>Alphaproteobacteria</taxon>
        <taxon>Acetobacterales</taxon>
        <taxon>Roseomonadaceae</taxon>
        <taxon>Roseomonas</taxon>
    </lineage>
</organism>
<proteinExistence type="predicted"/>
<reference evidence="3" key="1">
    <citation type="submission" date="2022-04" db="EMBL/GenBank/DDBJ databases">
        <title>Roseomonas acroporae sp. nov., isolated from coral Acropora digitifera.</title>
        <authorList>
            <person name="Sun H."/>
        </authorList>
    </citation>
    <scope>NUCLEOTIDE SEQUENCE</scope>
    <source>
        <strain evidence="3">NAR14</strain>
    </source>
</reference>
<keyword evidence="1" id="KW-0472">Membrane</keyword>
<keyword evidence="1" id="KW-0812">Transmembrane</keyword>
<keyword evidence="1" id="KW-1133">Transmembrane helix</keyword>
<dbReference type="AlphaFoldDB" id="A0A9X1Y7X4"/>
<evidence type="ECO:0000313" key="4">
    <source>
        <dbReference type="Proteomes" id="UP001139516"/>
    </source>
</evidence>
<dbReference type="RefSeq" id="WP_248666869.1">
    <property type="nucleotide sequence ID" value="NZ_JALPRX010000038.1"/>
</dbReference>